<name>A0ABD1F2K6_HYPHA</name>
<comment type="caution">
    <text evidence="10">The sequence shown here is derived from an EMBL/GenBank/DDBJ whole genome shotgun (WGS) entry which is preliminary data.</text>
</comment>
<dbReference type="Gene3D" id="1.20.190.50">
    <property type="match status" value="1"/>
</dbReference>
<evidence type="ECO:0000256" key="8">
    <source>
        <dbReference type="ARBA" id="ARBA00023242"/>
    </source>
</evidence>
<proteinExistence type="inferred from homology"/>
<dbReference type="PANTHER" id="PTHR13003:SF2">
    <property type="entry name" value="NUCLEAR PORE COMPLEX PROTEIN NUP107"/>
    <property type="match status" value="1"/>
</dbReference>
<evidence type="ECO:0000313" key="10">
    <source>
        <dbReference type="EMBL" id="KAL1509474.1"/>
    </source>
</evidence>
<protein>
    <recommendedName>
        <fullName evidence="9">Nuclear pore complex protein</fullName>
    </recommendedName>
</protein>
<evidence type="ECO:0000256" key="2">
    <source>
        <dbReference type="ARBA" id="ARBA00022448"/>
    </source>
</evidence>
<dbReference type="GO" id="GO:0051028">
    <property type="term" value="P:mRNA transport"/>
    <property type="evidence" value="ECO:0007669"/>
    <property type="project" value="UniProtKB-KW"/>
</dbReference>
<keyword evidence="7 9" id="KW-0472">Membrane</keyword>
<evidence type="ECO:0000313" key="11">
    <source>
        <dbReference type="Proteomes" id="UP001566132"/>
    </source>
</evidence>
<sequence length="848" mass="98355">MDNNLNRSVRLLEDTLSTPGRGMFKKSLSRQSLARKDLSCTFAPHELEMIQNQPSFYDDTMRDWLNTDNTITGAIIQNENPWKSTVDNMFVEFFEILNGQSGSEDALEIVSELANCCSDVLKVIRSLESKVAVKNVNEEKWLEKERDTWRLLFILFQDRLMTQNLMEEDLPLQYFGKSEKKCVENLFKREHLIRECQLVIDWLEAGASEKDDEVLHFSDATVGWENTLHQLQSADTIAFSSSRAIVTEMDPDAPHYQKKPLHDIDMDDEKRLSKRLFKEIRCGKLEQAQKLARQCGHSWKAAIFEGWHLFHNANVIENNDSNGDQDSEQDGGYVEMDSDEIKEIEGNSSRDIWKFMALRYVKQDWINPYEKAAIGAFCGSINPVLSVCNSWEDYLWTYMRSLVDIRVESEIRDCCNKYNGYQPLPDDYWLQKMSLNQVFENLESCKNKSVRDEAKESEHMIQKYIILDEITTLLNELQELSESANVSTQFLRFIAHIALFLDQIGQANRRDCVEKVLEAYIKRLMLMMKTQLVAFYVSKLSLGGQIYFYARHLEQITEHKERKEALNYAEECELDVLAITKRVVENVRMKPEEFDQTLGLQKKLTETDKEKISAIDWLTFYESQRVELLIQSNAIIFYFLLLGKLDAAQLAFNKIPCETIGELTAELGDTNEEVNSYIKEHLSYKAYLEAYEAFNEWFKELKNKPVAPDELPEAAQFAEKVAQQHKVSKYKAEVERWKLATTRLANTARTLLYNILLFPGGWLKVARDSDHLRKTILPEVTFLLCSVLIESEMYEQCVLLADIIASEQYCLYKEFTAEQISKFLTKIAEASLAMTQLNKDPWGNELIL</sequence>
<dbReference type="Proteomes" id="UP001566132">
    <property type="component" value="Unassembled WGS sequence"/>
</dbReference>
<keyword evidence="6 9" id="KW-0906">Nuclear pore complex</keyword>
<keyword evidence="8 9" id="KW-0539">Nucleus</keyword>
<dbReference type="PANTHER" id="PTHR13003">
    <property type="entry name" value="NUP107-RELATED"/>
    <property type="match status" value="1"/>
</dbReference>
<keyword evidence="11" id="KW-1185">Reference proteome</keyword>
<accession>A0ABD1F2K6</accession>
<comment type="function">
    <text evidence="9">Functions as a component of the nuclear pore complex (NPC).</text>
</comment>
<dbReference type="GO" id="GO:0017056">
    <property type="term" value="F:structural constituent of nuclear pore"/>
    <property type="evidence" value="ECO:0007669"/>
    <property type="project" value="UniProtKB-UniRule"/>
</dbReference>
<organism evidence="10 11">
    <name type="scientific">Hypothenemus hampei</name>
    <name type="common">Coffee berry borer</name>
    <dbReference type="NCBI Taxonomy" id="57062"/>
    <lineage>
        <taxon>Eukaryota</taxon>
        <taxon>Metazoa</taxon>
        <taxon>Ecdysozoa</taxon>
        <taxon>Arthropoda</taxon>
        <taxon>Hexapoda</taxon>
        <taxon>Insecta</taxon>
        <taxon>Pterygota</taxon>
        <taxon>Neoptera</taxon>
        <taxon>Endopterygota</taxon>
        <taxon>Coleoptera</taxon>
        <taxon>Polyphaga</taxon>
        <taxon>Cucujiformia</taxon>
        <taxon>Curculionidae</taxon>
        <taxon>Scolytinae</taxon>
        <taxon>Hypothenemus</taxon>
    </lineage>
</organism>
<dbReference type="GO" id="GO:0015031">
    <property type="term" value="P:protein transport"/>
    <property type="evidence" value="ECO:0007669"/>
    <property type="project" value="UniProtKB-KW"/>
</dbReference>
<comment type="subcellular location">
    <subcellularLocation>
        <location evidence="9">Nucleus</location>
        <location evidence="9">Nuclear pore complex</location>
    </subcellularLocation>
    <subcellularLocation>
        <location evidence="9">Nucleus membrane</location>
    </subcellularLocation>
</comment>
<keyword evidence="4" id="KW-0653">Protein transport</keyword>
<dbReference type="GO" id="GO:0031965">
    <property type="term" value="C:nuclear membrane"/>
    <property type="evidence" value="ECO:0007669"/>
    <property type="project" value="UniProtKB-SubCell"/>
</dbReference>
<dbReference type="EMBL" id="JBDJPC010000003">
    <property type="protein sequence ID" value="KAL1509474.1"/>
    <property type="molecule type" value="Genomic_DNA"/>
</dbReference>
<evidence type="ECO:0000256" key="6">
    <source>
        <dbReference type="ARBA" id="ARBA00023132"/>
    </source>
</evidence>
<comment type="subunit">
    <text evidence="9">Part of the nuclear pore complex (NPC).</text>
</comment>
<evidence type="ECO:0000256" key="1">
    <source>
        <dbReference type="ARBA" id="ARBA00009510"/>
    </source>
</evidence>
<evidence type="ECO:0000256" key="9">
    <source>
        <dbReference type="RuleBase" id="RU365072"/>
    </source>
</evidence>
<evidence type="ECO:0000256" key="7">
    <source>
        <dbReference type="ARBA" id="ARBA00023136"/>
    </source>
</evidence>
<dbReference type="InterPro" id="IPR007252">
    <property type="entry name" value="Nup84/Nup107"/>
</dbReference>
<evidence type="ECO:0000256" key="5">
    <source>
        <dbReference type="ARBA" id="ARBA00023010"/>
    </source>
</evidence>
<reference evidence="10 11" key="1">
    <citation type="submission" date="2024-05" db="EMBL/GenBank/DDBJ databases">
        <title>Genetic variation in Jamaican populations of the coffee berry borer (Hypothenemus hampei).</title>
        <authorList>
            <person name="Errbii M."/>
            <person name="Myrie A."/>
        </authorList>
    </citation>
    <scope>NUCLEOTIDE SEQUENCE [LARGE SCALE GENOMIC DNA]</scope>
    <source>
        <strain evidence="10">JA-Hopewell-2020-01-JO</strain>
        <tissue evidence="10">Whole body</tissue>
    </source>
</reference>
<dbReference type="GO" id="GO:0005643">
    <property type="term" value="C:nuclear pore"/>
    <property type="evidence" value="ECO:0007669"/>
    <property type="project" value="UniProtKB-SubCell"/>
</dbReference>
<comment type="similarity">
    <text evidence="1 9">Belongs to the nucleoporin Nup84/Nup107 family.</text>
</comment>
<keyword evidence="3" id="KW-0509">mRNA transport</keyword>
<dbReference type="AlphaFoldDB" id="A0ABD1F2K6"/>
<keyword evidence="5 9" id="KW-0811">Translocation</keyword>
<dbReference type="Pfam" id="PF04121">
    <property type="entry name" value="Nup84_Nup100"/>
    <property type="match status" value="1"/>
</dbReference>
<dbReference type="Gene3D" id="1.10.3450.20">
    <property type="match status" value="1"/>
</dbReference>
<evidence type="ECO:0000256" key="4">
    <source>
        <dbReference type="ARBA" id="ARBA00022927"/>
    </source>
</evidence>
<keyword evidence="2 9" id="KW-0813">Transport</keyword>
<dbReference type="FunFam" id="1.10.3450.20:FF:000001">
    <property type="entry name" value="Nuclear pore complex protein"/>
    <property type="match status" value="1"/>
</dbReference>
<gene>
    <name evidence="10" type="ORF">ABEB36_004200</name>
</gene>
<evidence type="ECO:0000256" key="3">
    <source>
        <dbReference type="ARBA" id="ARBA00022816"/>
    </source>
</evidence>